<dbReference type="Gene3D" id="3.40.50.150">
    <property type="entry name" value="Vaccinia Virus protein VP39"/>
    <property type="match status" value="1"/>
</dbReference>
<dbReference type="InterPro" id="IPR029063">
    <property type="entry name" value="SAM-dependent_MTases_sf"/>
</dbReference>
<dbReference type="InterPro" id="IPR050508">
    <property type="entry name" value="Methyltransf_Superfamily"/>
</dbReference>
<feature type="domain" description="Methyltransferase type 11" evidence="1">
    <location>
        <begin position="50"/>
        <end position="148"/>
    </location>
</feature>
<organism evidence="2 3">
    <name type="scientific">Dyella nitratireducens</name>
    <dbReference type="NCBI Taxonomy" id="1849580"/>
    <lineage>
        <taxon>Bacteria</taxon>
        <taxon>Pseudomonadati</taxon>
        <taxon>Pseudomonadota</taxon>
        <taxon>Gammaproteobacteria</taxon>
        <taxon>Lysobacterales</taxon>
        <taxon>Rhodanobacteraceae</taxon>
        <taxon>Dyella</taxon>
    </lineage>
</organism>
<accession>A0ABQ1GEZ7</accession>
<reference evidence="3" key="1">
    <citation type="journal article" date="2019" name="Int. J. Syst. Evol. Microbiol.">
        <title>The Global Catalogue of Microorganisms (GCM) 10K type strain sequencing project: providing services to taxonomists for standard genome sequencing and annotation.</title>
        <authorList>
            <consortium name="The Broad Institute Genomics Platform"/>
            <consortium name="The Broad Institute Genome Sequencing Center for Infectious Disease"/>
            <person name="Wu L."/>
            <person name="Ma J."/>
        </authorList>
    </citation>
    <scope>NUCLEOTIDE SEQUENCE [LARGE SCALE GENOMIC DNA]</scope>
    <source>
        <strain evidence="3">CGMCC 1.15439</strain>
    </source>
</reference>
<sequence length="234" mass="25680">MTSAPVLSPTEAYALWAPRYPAHAHNPVMQTEERAMLTLMPADLHGLNVLDVGCGSGRYMLHALRRGAARTIGVDLSAAMLQRAYTELTACQFNAGIGLAQGSMTSLPVLNAWADLTMCGLVIGHLEQLHQALRELHRVTRPGGIVLCSDVHPIGPALGWQRDFRHDGRRYAVKHTQHLYSHWHAACKSLGLVIEDVLEPMLDPADIPADANFDRTALDVPVALVFRLRRAFKG</sequence>
<dbReference type="EMBL" id="BMJA01000003">
    <property type="protein sequence ID" value="GGA42363.1"/>
    <property type="molecule type" value="Genomic_DNA"/>
</dbReference>
<comment type="caution">
    <text evidence="2">The sequence shown here is derived from an EMBL/GenBank/DDBJ whole genome shotgun (WGS) entry which is preliminary data.</text>
</comment>
<dbReference type="RefSeq" id="WP_188796570.1">
    <property type="nucleotide sequence ID" value="NZ_BMJA01000003.1"/>
</dbReference>
<name>A0ABQ1GEZ7_9GAMM</name>
<keyword evidence="3" id="KW-1185">Reference proteome</keyword>
<dbReference type="PANTHER" id="PTHR42912:SF93">
    <property type="entry name" value="N6-ADENOSINE-METHYLTRANSFERASE TMT1A"/>
    <property type="match status" value="1"/>
</dbReference>
<evidence type="ECO:0000313" key="3">
    <source>
        <dbReference type="Proteomes" id="UP000620046"/>
    </source>
</evidence>
<dbReference type="InterPro" id="IPR013216">
    <property type="entry name" value="Methyltransf_11"/>
</dbReference>
<dbReference type="Proteomes" id="UP000620046">
    <property type="component" value="Unassembled WGS sequence"/>
</dbReference>
<dbReference type="CDD" id="cd02440">
    <property type="entry name" value="AdoMet_MTases"/>
    <property type="match status" value="1"/>
</dbReference>
<protein>
    <submittedName>
        <fullName evidence="2">Biotin synthase</fullName>
    </submittedName>
</protein>
<proteinExistence type="predicted"/>
<evidence type="ECO:0000259" key="1">
    <source>
        <dbReference type="Pfam" id="PF08241"/>
    </source>
</evidence>
<gene>
    <name evidence="2" type="primary">bioC</name>
    <name evidence="2" type="ORF">GCM10010981_34310</name>
</gene>
<dbReference type="SUPFAM" id="SSF53335">
    <property type="entry name" value="S-adenosyl-L-methionine-dependent methyltransferases"/>
    <property type="match status" value="1"/>
</dbReference>
<evidence type="ECO:0000313" key="2">
    <source>
        <dbReference type="EMBL" id="GGA42363.1"/>
    </source>
</evidence>
<dbReference type="Pfam" id="PF08241">
    <property type="entry name" value="Methyltransf_11"/>
    <property type="match status" value="1"/>
</dbReference>
<dbReference type="PANTHER" id="PTHR42912">
    <property type="entry name" value="METHYLTRANSFERASE"/>
    <property type="match status" value="1"/>
</dbReference>